<protein>
    <submittedName>
        <fullName evidence="2">Uncharacterized protein</fullName>
    </submittedName>
</protein>
<keyword evidence="1" id="KW-0812">Transmembrane</keyword>
<evidence type="ECO:0000313" key="3">
    <source>
        <dbReference type="Proteomes" id="UP001154329"/>
    </source>
</evidence>
<name>A0A9P0NRJ4_APHGO</name>
<evidence type="ECO:0000256" key="1">
    <source>
        <dbReference type="SAM" id="Phobius"/>
    </source>
</evidence>
<dbReference type="Proteomes" id="UP001154329">
    <property type="component" value="Chromosome 4"/>
</dbReference>
<keyword evidence="1" id="KW-0472">Membrane</keyword>
<feature type="transmembrane region" description="Helical" evidence="1">
    <location>
        <begin position="17"/>
        <end position="35"/>
    </location>
</feature>
<reference evidence="2" key="2">
    <citation type="submission" date="2022-10" db="EMBL/GenBank/DDBJ databases">
        <authorList>
            <consortium name="ENA_rothamsted_submissions"/>
            <consortium name="culmorum"/>
            <person name="King R."/>
        </authorList>
    </citation>
    <scope>NUCLEOTIDE SEQUENCE</scope>
</reference>
<dbReference type="AlphaFoldDB" id="A0A9P0NRJ4"/>
<evidence type="ECO:0000313" key="2">
    <source>
        <dbReference type="EMBL" id="CAH1736974.1"/>
    </source>
</evidence>
<gene>
    <name evidence="2" type="ORF">APHIGO_LOCUS10591</name>
</gene>
<proteinExistence type="predicted"/>
<sequence length="138" mass="16480">MYGTFVLSLSLGTSLLFYYYFDLMISTIFNLYIFFRYRYLTYVALLASNRRRSTGYRAHCRAYRNLATVQKGRKKHKIQARSHTHMHNHRHITCTQTHKNRPPNIRANRINYDRASSSLARYFGNNRRTHHDTTDPKS</sequence>
<accession>A0A9P0NRJ4</accession>
<reference evidence="2" key="1">
    <citation type="submission" date="2022-02" db="EMBL/GenBank/DDBJ databases">
        <authorList>
            <person name="King R."/>
        </authorList>
    </citation>
    <scope>NUCLEOTIDE SEQUENCE</scope>
</reference>
<keyword evidence="1" id="KW-1133">Transmembrane helix</keyword>
<dbReference type="EMBL" id="OU899037">
    <property type="protein sequence ID" value="CAH1736974.1"/>
    <property type="molecule type" value="Genomic_DNA"/>
</dbReference>
<organism evidence="2 3">
    <name type="scientific">Aphis gossypii</name>
    <name type="common">Cotton aphid</name>
    <dbReference type="NCBI Taxonomy" id="80765"/>
    <lineage>
        <taxon>Eukaryota</taxon>
        <taxon>Metazoa</taxon>
        <taxon>Ecdysozoa</taxon>
        <taxon>Arthropoda</taxon>
        <taxon>Hexapoda</taxon>
        <taxon>Insecta</taxon>
        <taxon>Pterygota</taxon>
        <taxon>Neoptera</taxon>
        <taxon>Paraneoptera</taxon>
        <taxon>Hemiptera</taxon>
        <taxon>Sternorrhyncha</taxon>
        <taxon>Aphidomorpha</taxon>
        <taxon>Aphidoidea</taxon>
        <taxon>Aphididae</taxon>
        <taxon>Aphidini</taxon>
        <taxon>Aphis</taxon>
        <taxon>Aphis</taxon>
    </lineage>
</organism>
<keyword evidence="3" id="KW-1185">Reference proteome</keyword>